<dbReference type="Gene3D" id="3.30.70.3290">
    <property type="match status" value="1"/>
</dbReference>
<feature type="domain" description="PKS/mFAS DH" evidence="9">
    <location>
        <begin position="1342"/>
        <end position="1651"/>
    </location>
</feature>
<dbReference type="Gene3D" id="3.40.47.10">
    <property type="match status" value="1"/>
</dbReference>
<evidence type="ECO:0000259" key="8">
    <source>
        <dbReference type="PROSITE" id="PS52004"/>
    </source>
</evidence>
<name>Q0CV50_ASPTN</name>
<dbReference type="VEuPathDB" id="FungiDB:ATEG_02434"/>
<dbReference type="Pfam" id="PF02801">
    <property type="entry name" value="Ketoacyl-synt_C"/>
    <property type="match status" value="1"/>
</dbReference>
<gene>
    <name evidence="10" type="ORF">ATEG_02434</name>
</gene>
<dbReference type="Pfam" id="PF00109">
    <property type="entry name" value="ketoacyl-synt"/>
    <property type="match status" value="1"/>
</dbReference>
<dbReference type="SUPFAM" id="SSF53901">
    <property type="entry name" value="Thiolase-like"/>
    <property type="match status" value="1"/>
</dbReference>
<dbReference type="SUPFAM" id="SSF55048">
    <property type="entry name" value="Probable ACP-binding domain of malonyl-CoA ACP transacylase"/>
    <property type="match status" value="1"/>
</dbReference>
<dbReference type="Gene3D" id="1.10.1200.10">
    <property type="entry name" value="ACP-like"/>
    <property type="match status" value="1"/>
</dbReference>
<dbReference type="InterPro" id="IPR001227">
    <property type="entry name" value="Ac_transferase_dom_sf"/>
</dbReference>
<dbReference type="HOGENOM" id="CLU_000022_6_0_1"/>
<feature type="compositionally biased region" description="Low complexity" evidence="5">
    <location>
        <begin position="1686"/>
        <end position="1705"/>
    </location>
</feature>
<keyword evidence="1" id="KW-0596">Phosphopantetheine</keyword>
<dbReference type="InterPro" id="IPR016039">
    <property type="entry name" value="Thiolase-like"/>
</dbReference>
<dbReference type="SMART" id="SM00827">
    <property type="entry name" value="PKS_AT"/>
    <property type="match status" value="1"/>
</dbReference>
<dbReference type="Gene3D" id="3.10.129.110">
    <property type="entry name" value="Polyketide synthase dehydratase"/>
    <property type="match status" value="1"/>
</dbReference>
<dbReference type="InterPro" id="IPR049551">
    <property type="entry name" value="PKS_DH_C"/>
</dbReference>
<reference evidence="11" key="1">
    <citation type="submission" date="2005-09" db="EMBL/GenBank/DDBJ databases">
        <title>Annotation of the Aspergillus terreus NIH2624 genome.</title>
        <authorList>
            <person name="Birren B.W."/>
            <person name="Lander E.S."/>
            <person name="Galagan J.E."/>
            <person name="Nusbaum C."/>
            <person name="Devon K."/>
            <person name="Henn M."/>
            <person name="Ma L.-J."/>
            <person name="Jaffe D.B."/>
            <person name="Butler J."/>
            <person name="Alvarez P."/>
            <person name="Gnerre S."/>
            <person name="Grabherr M."/>
            <person name="Kleber M."/>
            <person name="Mauceli E.W."/>
            <person name="Brockman W."/>
            <person name="Rounsley S."/>
            <person name="Young S.K."/>
            <person name="LaButti K."/>
            <person name="Pushparaj V."/>
            <person name="DeCaprio D."/>
            <person name="Crawford M."/>
            <person name="Koehrsen M."/>
            <person name="Engels R."/>
            <person name="Montgomery P."/>
            <person name="Pearson M."/>
            <person name="Howarth C."/>
            <person name="Larson L."/>
            <person name="Luoma S."/>
            <person name="White J."/>
            <person name="Alvarado L."/>
            <person name="Kodira C.D."/>
            <person name="Zeng Q."/>
            <person name="Oleary S."/>
            <person name="Yandava C."/>
            <person name="Denning D.W."/>
            <person name="Nierman W.C."/>
            <person name="Milne T."/>
            <person name="Madden K."/>
        </authorList>
    </citation>
    <scope>NUCLEOTIDE SEQUENCE [LARGE SCALE GENOMIC DNA]</scope>
    <source>
        <strain evidence="11">NIH 2624 / FGSC A1156</strain>
    </source>
</reference>
<dbReference type="PROSITE" id="PS50075">
    <property type="entry name" value="CARRIER"/>
    <property type="match status" value="1"/>
</dbReference>
<dbReference type="FunFam" id="3.40.366.10:FF:000002">
    <property type="entry name" value="Probable polyketide synthase 2"/>
    <property type="match status" value="1"/>
</dbReference>
<evidence type="ECO:0000313" key="11">
    <source>
        <dbReference type="Proteomes" id="UP000007963"/>
    </source>
</evidence>
<dbReference type="PROSITE" id="PS52019">
    <property type="entry name" value="PKS_MFAS_DH"/>
    <property type="match status" value="1"/>
</dbReference>
<keyword evidence="2" id="KW-0597">Phosphoprotein</keyword>
<dbReference type="PANTHER" id="PTHR43775:SF37">
    <property type="entry name" value="SI:DKEY-61P9.11"/>
    <property type="match status" value="1"/>
</dbReference>
<feature type="region of interest" description="C-terminal hotdog fold" evidence="4">
    <location>
        <begin position="1504"/>
        <end position="1651"/>
    </location>
</feature>
<dbReference type="EMBL" id="CH476596">
    <property type="protein sequence ID" value="EAU37396.1"/>
    <property type="molecule type" value="Genomic_DNA"/>
</dbReference>
<keyword evidence="6" id="KW-0472">Membrane</keyword>
<dbReference type="Pfam" id="PF16073">
    <property type="entry name" value="SAT"/>
    <property type="match status" value="1"/>
</dbReference>
<feature type="active site" description="Proton acceptor; for dehydratase activity" evidence="4">
    <location>
        <position position="1374"/>
    </location>
</feature>
<dbReference type="InterPro" id="IPR014031">
    <property type="entry name" value="Ketoacyl_synth_C"/>
</dbReference>
<dbReference type="Pfam" id="PF14765">
    <property type="entry name" value="PS-DH"/>
    <property type="match status" value="1"/>
</dbReference>
<protein>
    <submittedName>
        <fullName evidence="10">Uncharacterized protein</fullName>
    </submittedName>
</protein>
<dbReference type="InterPro" id="IPR014030">
    <property type="entry name" value="Ketoacyl_synth_N"/>
</dbReference>
<sequence>MAVTDTSSCDTYIKNTYKTVVRAPNRHSIHGKINTASMNDKPAFKLFYFTNEKPSGNPKEVFRRLRSHSKTKDHPLLHAFITEATAIVREELRQAPDSLRSQLPPFENILDLAELLDWQQGAFLAIFETVFLCLLQLSLVIGYFEKFPNEFALSKSTSCFTGVGPGLLAAAAVAASPTLSDLPKLGREMIRVALRFGMVTDEVTQSIEPREPGRPSESTAVMLIGMHEETVQKELDAFNKSTHNPRPSHIYISVIGEGSITISGPPSKLRRVLRESDVLRCAGYNQLPVYGGLAHAPHLYNENYCIRVTSSMDSLVADKAMGDTPPFLSPGDGSPFPGNTPRQLFQSAVSEILTGVVCWNKALESALDIIQNASTTGPHLFALNPCREVTQMVNAGAMHQPKCDFQTHIMGHWVSSDSVSPSTLRREDSPIAIVGMSCRFPGGADDIERFWELLEDGRDVHKKVPADRFDVDLHCDPTGKRKNTSLTPFGCFIDQPGLFDAGFFDMSPREAANTDPMHRLALVTAYEALEQSGFVLNRTPATHCKRVGTFYGQASDDYREASSGQNVDTYYITGGCRAFATGRINYFFKFSGPSFNCDTACSSGLASIQMACTSLLHGDADTVVAGGLNVLCDSDGFTGLSRGHFLSKTGGCKTFDCNADGYCRGDGVGSVVMKRLDDAQRDNDNILGVILASATNHSANAISITHPHAQTQADLFRHILTQSGVSPLEVDYVEMHGTGTQAGDAVEMESVTSVFSPGRTMRPHPLHIGSVKGNVGHGEAAAGVTALIKTLLAFQKQAIPKHVGIKTMLNPKFPDLDRLNIHIALEQVPWPRNDARTRYALVNNFGASGGNTSLLLQEPPVQAEPDTDPRTAHVVAVTAKSKVSLRGNLERLLAYLESKPASVDLAHLSYTTMARRTHYNHRIVVHGSSQEEVTKRLREALPTVDMHRPLVNLDPSMVFVFSGQGGFYTGIGSQLYESHPTFRTEIYRLVEICESLGFPSFLSTITGNLNAHEVESQPVITNLAIVCVGIALCRLWDTLGVRPCVVVGASLGEFVALYAAGVLSATDAIYLVGQRAQLLQEQCTANTHSMLAVRASVDQVTKALDGKPYELACVNGTDDVTISGATGIVAELRSTLEAHGYRCTQLDIPYAFHSAQMDPILDQLEEIAEGVTFHDPSIPVISPVEAACVFDGKSLGPSYIRGVTRRPVQFVDALKAAQDLGLVDEMTIWVEIGPRASYSHFVRSVMAPGTVTVPSLKKGEDNWLTLARGMAQMYSLGVPINWQEWHAPFESQLRLLELPSYQWNAKNHWIPYTGNWRLYKGDVPPAVVPSPTPSALRTSLVHSLVKESIKENEGEVVIQSDILQPEFLEEMKGHLMNGHPVATMTIHSDIAFTIATYLFSRLRPRTTIPGIDVRNMHFDHGLIARKDRSQPQCIQVRGVADLKQDSVQLSWYEVDENNEPAESPFVTAEVEYGDPEIWLQEWAPSAHLVTSRIEALNRMADEGQASRLSSDMAYELFNNLVDYADKFRGMRTVVLNGMEAVANICLSTDTSGQWTVPPHYIDSLIHLAGFILNGGNALNPRRDFYVTARLGSLRFAEPLAPGGRYVSYVKMFPVPGESGFYAGDVYILQNDRVVGLAEGMAFRTFRRVLLNKFFSPPDAQPALLLAHEATSTRTHYPSGRERSRKQSPGSSSSAPASSPEQSPSPNTDSSGGQESRPSVLTPDSSRETAVVRQAIALIAAETGVEESELTNETEFASIGVDSLLSLVLAERFVAELKINVRSSMFMDCPTIGDLKEWIVNYC</sequence>
<evidence type="ECO:0000256" key="5">
    <source>
        <dbReference type="SAM" id="MobiDB-lite"/>
    </source>
</evidence>
<dbReference type="InterPro" id="IPR020841">
    <property type="entry name" value="PKS_Beta-ketoAc_synthase_dom"/>
</dbReference>
<dbReference type="Pfam" id="PF00698">
    <property type="entry name" value="Acyl_transf_1"/>
    <property type="match status" value="1"/>
</dbReference>
<dbReference type="GO" id="GO:0006633">
    <property type="term" value="P:fatty acid biosynthetic process"/>
    <property type="evidence" value="ECO:0007669"/>
    <property type="project" value="TreeGrafter"/>
</dbReference>
<dbReference type="Proteomes" id="UP000007963">
    <property type="component" value="Unassembled WGS sequence"/>
</dbReference>
<feature type="active site" description="Proton donor; for dehydratase activity" evidence="4">
    <location>
        <position position="1562"/>
    </location>
</feature>
<evidence type="ECO:0000256" key="3">
    <source>
        <dbReference type="ARBA" id="ARBA00022679"/>
    </source>
</evidence>
<dbReference type="OMA" id="IALCRLW"/>
<accession>Q0CV50</accession>
<proteinExistence type="predicted"/>
<dbReference type="FunFam" id="1.10.1200.10:FF:000011">
    <property type="entry name" value="Sterigmatocystin biosynthesis polyketide synthase"/>
    <property type="match status" value="1"/>
</dbReference>
<dbReference type="InterPro" id="IPR050091">
    <property type="entry name" value="PKS_NRPS_Biosynth_Enz"/>
</dbReference>
<dbReference type="InterPro" id="IPR030918">
    <property type="entry name" value="PT_fungal_PKS"/>
</dbReference>
<evidence type="ECO:0000259" key="9">
    <source>
        <dbReference type="PROSITE" id="PS52019"/>
    </source>
</evidence>
<feature type="domain" description="Carrier" evidence="7">
    <location>
        <begin position="1725"/>
        <end position="1802"/>
    </location>
</feature>
<feature type="compositionally biased region" description="Polar residues" evidence="5">
    <location>
        <begin position="1706"/>
        <end position="1723"/>
    </location>
</feature>
<evidence type="ECO:0000256" key="4">
    <source>
        <dbReference type="PROSITE-ProRule" id="PRU01363"/>
    </source>
</evidence>
<feature type="transmembrane region" description="Helical" evidence="6">
    <location>
        <begin position="122"/>
        <end position="144"/>
    </location>
</feature>
<evidence type="ECO:0000259" key="7">
    <source>
        <dbReference type="PROSITE" id="PS50075"/>
    </source>
</evidence>
<dbReference type="SUPFAM" id="SSF47336">
    <property type="entry name" value="ACP-like"/>
    <property type="match status" value="1"/>
</dbReference>
<dbReference type="InterPro" id="IPR032088">
    <property type="entry name" value="SAT"/>
</dbReference>
<keyword evidence="6" id="KW-0812">Transmembrane</keyword>
<feature type="region of interest" description="N-terminal hotdog fold" evidence="4">
    <location>
        <begin position="1342"/>
        <end position="1477"/>
    </location>
</feature>
<dbReference type="RefSeq" id="XP_001211612.1">
    <property type="nucleotide sequence ID" value="XM_001211612.1"/>
</dbReference>
<dbReference type="GO" id="GO:0004312">
    <property type="term" value="F:fatty acid synthase activity"/>
    <property type="evidence" value="ECO:0007669"/>
    <property type="project" value="TreeGrafter"/>
</dbReference>
<dbReference type="OrthoDB" id="329835at2759"/>
<evidence type="ECO:0000256" key="2">
    <source>
        <dbReference type="ARBA" id="ARBA00022553"/>
    </source>
</evidence>
<dbReference type="STRING" id="341663.Q0CV50"/>
<dbReference type="InterPro" id="IPR016035">
    <property type="entry name" value="Acyl_Trfase/lysoPLipase"/>
</dbReference>
<feature type="domain" description="Ketosynthase family 3 (KS3)" evidence="8">
    <location>
        <begin position="428"/>
        <end position="858"/>
    </location>
</feature>
<dbReference type="PROSITE" id="PS52004">
    <property type="entry name" value="KS3_2"/>
    <property type="match status" value="1"/>
</dbReference>
<keyword evidence="3" id="KW-0808">Transferase</keyword>
<dbReference type="InterPro" id="IPR049900">
    <property type="entry name" value="PKS_mFAS_DH"/>
</dbReference>
<dbReference type="Pfam" id="PF22621">
    <property type="entry name" value="CurL-like_PKS_C"/>
    <property type="match status" value="1"/>
</dbReference>
<feature type="region of interest" description="Disordered" evidence="5">
    <location>
        <begin position="1669"/>
        <end position="1727"/>
    </location>
</feature>
<dbReference type="PANTHER" id="PTHR43775">
    <property type="entry name" value="FATTY ACID SYNTHASE"/>
    <property type="match status" value="1"/>
</dbReference>
<dbReference type="SUPFAM" id="SSF52151">
    <property type="entry name" value="FabD/lysophospholipase-like"/>
    <property type="match status" value="1"/>
</dbReference>
<dbReference type="Pfam" id="PF00550">
    <property type="entry name" value="PP-binding"/>
    <property type="match status" value="1"/>
</dbReference>
<dbReference type="GO" id="GO:0044550">
    <property type="term" value="P:secondary metabolite biosynthetic process"/>
    <property type="evidence" value="ECO:0007669"/>
    <property type="project" value="TreeGrafter"/>
</dbReference>
<dbReference type="InterPro" id="IPR036736">
    <property type="entry name" value="ACP-like_sf"/>
</dbReference>
<dbReference type="GeneID" id="4316906"/>
<dbReference type="FunFam" id="3.10.129.110:FF:000001">
    <property type="entry name" value="Sterigmatocystin biosynthesis polyketide synthase"/>
    <property type="match status" value="1"/>
</dbReference>
<evidence type="ECO:0000313" key="10">
    <source>
        <dbReference type="EMBL" id="EAU37396.1"/>
    </source>
</evidence>
<dbReference type="InterPro" id="IPR016036">
    <property type="entry name" value="Malonyl_transacylase_ACP-bd"/>
</dbReference>
<dbReference type="Gene3D" id="3.40.366.10">
    <property type="entry name" value="Malonyl-Coenzyme A Acyl Carrier Protein, domain 2"/>
    <property type="match status" value="2"/>
</dbReference>
<evidence type="ECO:0000256" key="6">
    <source>
        <dbReference type="SAM" id="Phobius"/>
    </source>
</evidence>
<dbReference type="eggNOG" id="KOG1202">
    <property type="taxonomic scope" value="Eukaryota"/>
</dbReference>
<dbReference type="InterPro" id="IPR014043">
    <property type="entry name" value="Acyl_transferase_dom"/>
</dbReference>
<dbReference type="NCBIfam" id="TIGR04532">
    <property type="entry name" value="PT_fungal_PKS"/>
    <property type="match status" value="1"/>
</dbReference>
<dbReference type="InterPro" id="IPR009081">
    <property type="entry name" value="PP-bd_ACP"/>
</dbReference>
<evidence type="ECO:0000256" key="1">
    <source>
        <dbReference type="ARBA" id="ARBA00022450"/>
    </source>
</evidence>
<dbReference type="SMART" id="SM00825">
    <property type="entry name" value="PKS_KS"/>
    <property type="match status" value="1"/>
</dbReference>
<dbReference type="CDD" id="cd00833">
    <property type="entry name" value="PKS"/>
    <property type="match status" value="1"/>
</dbReference>
<organism evidence="10 11">
    <name type="scientific">Aspergillus terreus (strain NIH 2624 / FGSC A1156)</name>
    <dbReference type="NCBI Taxonomy" id="341663"/>
    <lineage>
        <taxon>Eukaryota</taxon>
        <taxon>Fungi</taxon>
        <taxon>Dikarya</taxon>
        <taxon>Ascomycota</taxon>
        <taxon>Pezizomycotina</taxon>
        <taxon>Eurotiomycetes</taxon>
        <taxon>Eurotiomycetidae</taxon>
        <taxon>Eurotiales</taxon>
        <taxon>Aspergillaceae</taxon>
        <taxon>Aspergillus</taxon>
        <taxon>Aspergillus subgen. Circumdati</taxon>
    </lineage>
</organism>
<dbReference type="InterPro" id="IPR042104">
    <property type="entry name" value="PKS_dehydratase_sf"/>
</dbReference>
<keyword evidence="6" id="KW-1133">Transmembrane helix</keyword>